<evidence type="ECO:0000313" key="3">
    <source>
        <dbReference type="Proteomes" id="UP001470230"/>
    </source>
</evidence>
<accession>A0ABR2L847</accession>
<feature type="coiled-coil region" evidence="1">
    <location>
        <begin position="12"/>
        <end position="39"/>
    </location>
</feature>
<organism evidence="2 3">
    <name type="scientific">Tritrichomonas musculus</name>
    <dbReference type="NCBI Taxonomy" id="1915356"/>
    <lineage>
        <taxon>Eukaryota</taxon>
        <taxon>Metamonada</taxon>
        <taxon>Parabasalia</taxon>
        <taxon>Tritrichomonadida</taxon>
        <taxon>Tritrichomonadidae</taxon>
        <taxon>Tritrichomonas</taxon>
    </lineage>
</organism>
<sequence>MKIEAIRLVVYNEKLNFEKMKLTSRNEALSNDNRQLKTKKRKLEIFNTNNIQLPKRDDKSMSEEIEMVTDDEDENIIQKSNLEKLKKRLETLKESNKQLDFSN</sequence>
<dbReference type="Proteomes" id="UP001470230">
    <property type="component" value="Unassembled WGS sequence"/>
</dbReference>
<evidence type="ECO:0000313" key="2">
    <source>
        <dbReference type="EMBL" id="KAK8899181.1"/>
    </source>
</evidence>
<keyword evidence="3" id="KW-1185">Reference proteome</keyword>
<comment type="caution">
    <text evidence="2">The sequence shown here is derived from an EMBL/GenBank/DDBJ whole genome shotgun (WGS) entry which is preliminary data.</text>
</comment>
<protein>
    <submittedName>
        <fullName evidence="2">Uncharacterized protein</fullName>
    </submittedName>
</protein>
<evidence type="ECO:0000256" key="1">
    <source>
        <dbReference type="SAM" id="Coils"/>
    </source>
</evidence>
<proteinExistence type="predicted"/>
<gene>
    <name evidence="2" type="ORF">M9Y10_001483</name>
</gene>
<dbReference type="EMBL" id="JAPFFF010000001">
    <property type="protein sequence ID" value="KAK8899181.1"/>
    <property type="molecule type" value="Genomic_DNA"/>
</dbReference>
<reference evidence="2 3" key="1">
    <citation type="submission" date="2024-04" db="EMBL/GenBank/DDBJ databases">
        <title>Tritrichomonas musculus Genome.</title>
        <authorList>
            <person name="Alves-Ferreira E."/>
            <person name="Grigg M."/>
            <person name="Lorenzi H."/>
            <person name="Galac M."/>
        </authorList>
    </citation>
    <scope>NUCLEOTIDE SEQUENCE [LARGE SCALE GENOMIC DNA]</scope>
    <source>
        <strain evidence="2 3">EAF2021</strain>
    </source>
</reference>
<keyword evidence="1" id="KW-0175">Coiled coil</keyword>
<feature type="coiled-coil region" evidence="1">
    <location>
        <begin position="75"/>
        <end position="102"/>
    </location>
</feature>
<name>A0ABR2L847_9EUKA</name>